<dbReference type="InterPro" id="IPR003961">
    <property type="entry name" value="FN3_dom"/>
</dbReference>
<dbReference type="InterPro" id="IPR013783">
    <property type="entry name" value="Ig-like_fold"/>
</dbReference>
<keyword evidence="2" id="KW-0812">Transmembrane</keyword>
<reference evidence="5" key="1">
    <citation type="submission" date="2022-10" db="EMBL/GenBank/DDBJ databases">
        <title>Adaptive evolution leads to modifications in subtelomeric GC content in a zoonotic Cryptosporidium species.</title>
        <authorList>
            <person name="Li J."/>
            <person name="Feng Y."/>
            <person name="Xiao L."/>
        </authorList>
    </citation>
    <scope>NUCLEOTIDE SEQUENCE</scope>
    <source>
        <strain evidence="5">25894</strain>
    </source>
</reference>
<dbReference type="CDD" id="cd00063">
    <property type="entry name" value="FN3"/>
    <property type="match status" value="1"/>
</dbReference>
<keyword evidence="6" id="KW-1185">Reference proteome</keyword>
<accession>A0ABQ8P4Q2</accession>
<dbReference type="Pfam" id="PF00041">
    <property type="entry name" value="fn3"/>
    <property type="match status" value="1"/>
</dbReference>
<dbReference type="EMBL" id="JAPCXB010000114">
    <property type="protein sequence ID" value="KAJ1607785.1"/>
    <property type="molecule type" value="Genomic_DNA"/>
</dbReference>
<feature type="chain" id="PRO_5046025495" evidence="3">
    <location>
        <begin position="22"/>
        <end position="2375"/>
    </location>
</feature>
<protein>
    <submittedName>
        <fullName evidence="5">FN3 domain and signal peptide containing protein</fullName>
    </submittedName>
</protein>
<evidence type="ECO:0000313" key="5">
    <source>
        <dbReference type="EMBL" id="KAJ1607785.1"/>
    </source>
</evidence>
<name>A0ABQ8P4Q2_9CRYT</name>
<keyword evidence="3" id="KW-0732">Signal</keyword>
<organism evidence="5 6">
    <name type="scientific">Cryptosporidium canis</name>
    <dbReference type="NCBI Taxonomy" id="195482"/>
    <lineage>
        <taxon>Eukaryota</taxon>
        <taxon>Sar</taxon>
        <taxon>Alveolata</taxon>
        <taxon>Apicomplexa</taxon>
        <taxon>Conoidasida</taxon>
        <taxon>Coccidia</taxon>
        <taxon>Eucoccidiorida</taxon>
        <taxon>Eimeriorina</taxon>
        <taxon>Cryptosporidiidae</taxon>
        <taxon>Cryptosporidium</taxon>
    </lineage>
</organism>
<dbReference type="InterPro" id="IPR036116">
    <property type="entry name" value="FN3_sf"/>
</dbReference>
<dbReference type="PROSITE" id="PS50853">
    <property type="entry name" value="FN3"/>
    <property type="match status" value="1"/>
</dbReference>
<evidence type="ECO:0000256" key="3">
    <source>
        <dbReference type="SAM" id="SignalP"/>
    </source>
</evidence>
<evidence type="ECO:0000256" key="2">
    <source>
        <dbReference type="SAM" id="Phobius"/>
    </source>
</evidence>
<dbReference type="Gene3D" id="2.60.40.10">
    <property type="entry name" value="Immunoglobulins"/>
    <property type="match status" value="1"/>
</dbReference>
<evidence type="ECO:0000256" key="1">
    <source>
        <dbReference type="SAM" id="MobiDB-lite"/>
    </source>
</evidence>
<feature type="domain" description="Fibronectin type-III" evidence="4">
    <location>
        <begin position="1555"/>
        <end position="1653"/>
    </location>
</feature>
<evidence type="ECO:0000313" key="6">
    <source>
        <dbReference type="Proteomes" id="UP001071777"/>
    </source>
</evidence>
<proteinExistence type="predicted"/>
<evidence type="ECO:0000259" key="4">
    <source>
        <dbReference type="PROSITE" id="PS50853"/>
    </source>
</evidence>
<sequence length="2375" mass="265129">MAFRIALCKLILLFLISGAESAAPANAEDGQLISVRTSLFNEISVLELAKIENEKIGPEKVNLEFYWERFEINDVDQRVCYYRRLTGAPESPTSLSGSGSSPLVCGNSLLELPFSARPAGLEELQGKMAQLSEGLVRFFDYEYDQSRPAGGSSLEVSQWRATHYNTLKLDGLVVPAQGSSRLYIRVDTNLAYVGNYFGYLKIEYEDSVELRPVRLSVDPPPWSIVKDGEQQVSLDEKKVVFGFRIGNNFALRNVDILVRARLKEPCLVRKDSSTETPVLEIRSGELERIKVECNTEGVDERSLMDMLSVEINGFWRGSGRYKRTYRYVDMMRHNVPFERGVFLSKSSPSDQDSGGYFLAGVIKSEKSGVEVLTESSKEVINYRVGDVLSAKYWMKIDLLEISREILGLRNVRILVKVESSSLESLNASFDGDGVEQAYHLDSVTEMNSLQFWMVRAKLDSPSLLNGICQLKGGELQILAKVKVFGESKDAWEGMKLLEKTYVFNLDVESKHEEFVMGNCTRRSESEGERILVKSLDETMDLEFVRIKSPEKAESGDVEIGLLRLEGSDLALVSKIGSLRVGKHELARFSVNLKGLIDTDVFEDRQTDSARSGAIENLPYFISVGNGLKLQLATVANCGKVQVNKKEIDFGTVPVSLFGDTRLVRELELSVKRFGGEDWCSRNVSLGFSIQRDFKLTVVLRRSSIIENKLECRSVDEGDAELTKRHVCSVHVEDSEDLSLLIEPDFSSPIQVEHAGTRDISAQLGIYTVPTMLDNGDSRVAILDKKLPLISDFPEISLFFMGLVGIACTVRGLHVSAGTPHIRNALHSEIMSHELIRGGRLPISLFLVDIKNEEDFPVQYSLQRAEGGVSKDGRGNRGYFAQDYTFYVSYGNSREGEWAESLDVFEQHFSISEGKAFAEHVSERTELFDNLAFNFPFKDLYLMNVVFVLRLGMVCLYNGEVFAHEGSFCIELLPVGIAERVGNLKISMGHLRLNLWQVVIRFDMNLGGTEVVTGLRLYETGRMDWHFCGSLAEISDSFGMFTPRFVSDMDFESAFELKEVVEFGRVRRVVRVSTVPWLEVSSEIPRSGYLLPKENRLVAILVHNQIVTSSSIRSRARKLDCSYNLVLKGLTDTREALDGSADPFSRFLLENDQELRQENLGMRSLFSLDWTVPNVVHELGYGGGFVKRITLVDSPTFRVGQDPSSVEYIQFVVEIQNPILCMNGVGESDPSQGELDYLEEAETSFEEYGGGGGRVLGGKICTPFSNIEAVKGFRIIWYPYNNFSPTDYRSVEILITDVPKYDFRTGSYSFESTRQREEEESSEVGRIFTEYVKDANSEDSEVAYLLRVNYGFVMNQQYTFKFALTHHNDIKNSVFVPPFGFNVTAQSHSLRWLRSLKSVGSRASESQLLSTLAQRICKGRMSTLSNNTLVLSWDEGFLKMVRVFSVSYLEVDVIPEEELEEWTVADSISELAKGEEESTSTDGKKLLFVADGQRSGEGVSKFFYRDAGNGDSLSIRVQDIPSSSKLRIVVDMVDYSSEKFRCVSRAFQTPRGVPTQPEGFQFTPLTISSVKLSWTAPKSKGGSDISEYLIVLSPELVSFPSKYKIENITISTDKLMTISDQMFPLVTYRAVIQARNEFGLGRPSVIDHVMSRSVQSCRSTGSYQLLINEGSRRQISWLVDPSDVGDLKSSLIYVYCSRGGHLALGRLPLVELLEASDACRTEGGHSICTWVERSEEQEGVSRCESFSFKVVRVADRPGSGELSCLQELGSQRVRRLRGDSEDGGASGRMIKVHHVGSGSGWRERGEGRTQPYYPRGYNPRWDNGLAKAIIEMSLSSPNSSLVEVEISYLYEAEGLEEIMFRGRVGSVWSDKYYYDLERSGEEGDLGTARSWSIFGSVHGAPRREEIELVVLNLIPEMTVMASIRELDRNNTAISTSRHVLRVPERGGESGSEEQKAAGLWNTEGPGGGGRQAEAFGGAWREGGGLEREHGHELRWRQVDVSLHSGHLEFRGGLRHINESVVDYSPVSEQRSHGGEVSDGRISGLFDGDPGTGIRFYRDGSGGDLRAKGVKAVLEEEDFPHMSLRFDPPICILYARLHWEGSRSPVSTMVSVGLRSRSDPKQRVRSYNPVVHECFEEASGGERVDTIQIIPPEELVNTYLANPSKRYPRVHNFTLSFAGSCGRSRARQKRDVVELSLREVEIAPCISNDLALSYSDPLSESSAGLVRSEHLVEESRLRERYSEIQRAILESLGGGANRSLTDQEMSDLSAKYSKPASEARIYLDLRAVLSEESSVRSEHIPSARVLIQDYAGQEGAGSGQRRLAEAPDGGAPCPGLGHSLYWWLSLALVSSLALMSAWGWTCVSKRQNRASSCQAQA</sequence>
<keyword evidence="2" id="KW-0472">Membrane</keyword>
<gene>
    <name evidence="5" type="ORF">OJ252_2732</name>
</gene>
<feature type="signal peptide" evidence="3">
    <location>
        <begin position="1"/>
        <end position="21"/>
    </location>
</feature>
<dbReference type="SUPFAM" id="SSF49265">
    <property type="entry name" value="Fibronectin type III"/>
    <property type="match status" value="1"/>
</dbReference>
<dbReference type="Proteomes" id="UP001071777">
    <property type="component" value="Unassembled WGS sequence"/>
</dbReference>
<keyword evidence="2" id="KW-1133">Transmembrane helix</keyword>
<feature type="transmembrane region" description="Helical" evidence="2">
    <location>
        <begin position="2338"/>
        <end position="2358"/>
    </location>
</feature>
<feature type="region of interest" description="Disordered" evidence="1">
    <location>
        <begin position="1941"/>
        <end position="1970"/>
    </location>
</feature>
<feature type="compositionally biased region" description="Basic and acidic residues" evidence="1">
    <location>
        <begin position="1941"/>
        <end position="1954"/>
    </location>
</feature>
<comment type="caution">
    <text evidence="5">The sequence shown here is derived from an EMBL/GenBank/DDBJ whole genome shotgun (WGS) entry which is preliminary data.</text>
</comment>
<dbReference type="SMART" id="SM00060">
    <property type="entry name" value="FN3"/>
    <property type="match status" value="1"/>
</dbReference>